<dbReference type="PANTHER" id="PTHR10492">
    <property type="match status" value="1"/>
</dbReference>
<gene>
    <name evidence="2" type="ORF">MEDL_14055</name>
</gene>
<dbReference type="PANTHER" id="PTHR10492:SF92">
    <property type="entry name" value="ATP-DEPENDENT DNA HELICASE"/>
    <property type="match status" value="1"/>
</dbReference>
<name>A0A8S3QRK0_MYTED</name>
<dbReference type="OrthoDB" id="6157906at2759"/>
<accession>A0A8S3QRK0</accession>
<dbReference type="Proteomes" id="UP000683360">
    <property type="component" value="Unassembled WGS sequence"/>
</dbReference>
<feature type="region of interest" description="Disordered" evidence="1">
    <location>
        <begin position="175"/>
        <end position="202"/>
    </location>
</feature>
<evidence type="ECO:0000256" key="1">
    <source>
        <dbReference type="SAM" id="MobiDB-lite"/>
    </source>
</evidence>
<evidence type="ECO:0008006" key="4">
    <source>
        <dbReference type="Google" id="ProtNLM"/>
    </source>
</evidence>
<keyword evidence="3" id="KW-1185">Reference proteome</keyword>
<dbReference type="EMBL" id="CAJPWZ010000720">
    <property type="protein sequence ID" value="CAG2199320.1"/>
    <property type="molecule type" value="Genomic_DNA"/>
</dbReference>
<organism evidence="2 3">
    <name type="scientific">Mytilus edulis</name>
    <name type="common">Blue mussel</name>
    <dbReference type="NCBI Taxonomy" id="6550"/>
    <lineage>
        <taxon>Eukaryota</taxon>
        <taxon>Metazoa</taxon>
        <taxon>Spiralia</taxon>
        <taxon>Lophotrochozoa</taxon>
        <taxon>Mollusca</taxon>
        <taxon>Bivalvia</taxon>
        <taxon>Autobranchia</taxon>
        <taxon>Pteriomorphia</taxon>
        <taxon>Mytilida</taxon>
        <taxon>Mytiloidea</taxon>
        <taxon>Mytilidae</taxon>
        <taxon>Mytilinae</taxon>
        <taxon>Mytilus</taxon>
    </lineage>
</organism>
<sequence length="202" mass="23052">MRVRTNNSFSDEAFENFLLRIGNGTQQILDDGQSTIELPRYICIETNDNELQKWIDSVYPNLKTYDPDNSYLGTAILTTKNENVDKINTLVMNQFPATPTKNKVYPSADTVADEDQQGHYPNEFLNSLTPSGTPPHKLYLKKKAIHQGSDGFYKTQYFKSKPKFAEKMDAYEPNMDEYSQAVQELEDNRPPEDGWGNLAPPD</sequence>
<protein>
    <recommendedName>
        <fullName evidence="4">ATP-dependent DNA helicase</fullName>
    </recommendedName>
</protein>
<proteinExistence type="predicted"/>
<dbReference type="AlphaFoldDB" id="A0A8S3QRK0"/>
<reference evidence="2" key="1">
    <citation type="submission" date="2021-03" db="EMBL/GenBank/DDBJ databases">
        <authorList>
            <person name="Bekaert M."/>
        </authorList>
    </citation>
    <scope>NUCLEOTIDE SEQUENCE</scope>
</reference>
<comment type="caution">
    <text evidence="2">The sequence shown here is derived from an EMBL/GenBank/DDBJ whole genome shotgun (WGS) entry which is preliminary data.</text>
</comment>
<evidence type="ECO:0000313" key="3">
    <source>
        <dbReference type="Proteomes" id="UP000683360"/>
    </source>
</evidence>
<evidence type="ECO:0000313" key="2">
    <source>
        <dbReference type="EMBL" id="CAG2199320.1"/>
    </source>
</evidence>